<evidence type="ECO:0000313" key="1">
    <source>
        <dbReference type="EMBL" id="KAJ6635135.1"/>
    </source>
</evidence>
<reference evidence="1" key="1">
    <citation type="submission" date="2022-07" db="EMBL/GenBank/DDBJ databases">
        <authorList>
            <person name="Trinca V."/>
            <person name="Uliana J.V.C."/>
            <person name="Torres T.T."/>
            <person name="Ward R.J."/>
            <person name="Monesi N."/>
        </authorList>
    </citation>
    <scope>NUCLEOTIDE SEQUENCE</scope>
    <source>
        <strain evidence="1">HSMRA1968</strain>
        <tissue evidence="1">Whole embryos</tissue>
    </source>
</reference>
<dbReference type="OrthoDB" id="5593012at2759"/>
<name>A0A9Q0MND4_9DIPT</name>
<organism evidence="1 2">
    <name type="scientific">Pseudolycoriella hygida</name>
    <dbReference type="NCBI Taxonomy" id="35572"/>
    <lineage>
        <taxon>Eukaryota</taxon>
        <taxon>Metazoa</taxon>
        <taxon>Ecdysozoa</taxon>
        <taxon>Arthropoda</taxon>
        <taxon>Hexapoda</taxon>
        <taxon>Insecta</taxon>
        <taxon>Pterygota</taxon>
        <taxon>Neoptera</taxon>
        <taxon>Endopterygota</taxon>
        <taxon>Diptera</taxon>
        <taxon>Nematocera</taxon>
        <taxon>Sciaroidea</taxon>
        <taxon>Sciaridae</taxon>
        <taxon>Pseudolycoriella</taxon>
    </lineage>
</organism>
<evidence type="ECO:0000313" key="2">
    <source>
        <dbReference type="Proteomes" id="UP001151699"/>
    </source>
</evidence>
<dbReference type="AlphaFoldDB" id="A0A9Q0MND4"/>
<sequence>IVQESTKVELELIKSEIEAIDLSLEEGINNLTWNSDNVATQSDLAPDGTMPSSSILDYLMKIRKPVETLQDRMNRTQTNLAEIRKVISCWVKIPLFERKDSKKDAVLCIDERFERITKRYADIREASKIVHRLLYENLKLFGMESNQESKIWQDYVLFVDNIVYENILLTVGVSLGYVAEQMDPSNNYAPLFESRLELLEPDLIF</sequence>
<feature type="non-terminal residue" evidence="1">
    <location>
        <position position="1"/>
    </location>
</feature>
<gene>
    <name evidence="1" type="primary">DYHC_1</name>
    <name evidence="1" type="ORF">Bhyg_13718</name>
</gene>
<comment type="caution">
    <text evidence="1">The sequence shown here is derived from an EMBL/GenBank/DDBJ whole genome shotgun (WGS) entry which is preliminary data.</text>
</comment>
<keyword evidence="2" id="KW-1185">Reference proteome</keyword>
<accession>A0A9Q0MND4</accession>
<protein>
    <submittedName>
        <fullName evidence="1">Dynein beta chain, ciliary</fullName>
    </submittedName>
</protein>
<dbReference type="EMBL" id="WJQU01000004">
    <property type="protein sequence ID" value="KAJ6635135.1"/>
    <property type="molecule type" value="Genomic_DNA"/>
</dbReference>
<proteinExistence type="predicted"/>
<feature type="non-terminal residue" evidence="1">
    <location>
        <position position="205"/>
    </location>
</feature>
<dbReference type="Proteomes" id="UP001151699">
    <property type="component" value="Chromosome C"/>
</dbReference>